<dbReference type="Proteomes" id="UP000789570">
    <property type="component" value="Unassembled WGS sequence"/>
</dbReference>
<reference evidence="1" key="1">
    <citation type="submission" date="2021-06" db="EMBL/GenBank/DDBJ databases">
        <authorList>
            <person name="Kallberg Y."/>
            <person name="Tangrot J."/>
            <person name="Rosling A."/>
        </authorList>
    </citation>
    <scope>NUCLEOTIDE SEQUENCE</scope>
    <source>
        <strain evidence="1">UK204</strain>
    </source>
</reference>
<dbReference type="AlphaFoldDB" id="A0A9N9HLC7"/>
<name>A0A9N9HLC7_9GLOM</name>
<evidence type="ECO:0000313" key="1">
    <source>
        <dbReference type="EMBL" id="CAG8686094.1"/>
    </source>
</evidence>
<proteinExistence type="predicted"/>
<comment type="caution">
    <text evidence="1">The sequence shown here is derived from an EMBL/GenBank/DDBJ whole genome shotgun (WGS) entry which is preliminary data.</text>
</comment>
<sequence length="48" mass="5668">TLFIHKDNAELPISLSVIFELFEWKIYCYTSSLEKIAKKRRPQVQGEP</sequence>
<protein>
    <submittedName>
        <fullName evidence="1">1165_t:CDS:1</fullName>
    </submittedName>
</protein>
<accession>A0A9N9HLC7</accession>
<evidence type="ECO:0000313" key="2">
    <source>
        <dbReference type="Proteomes" id="UP000789570"/>
    </source>
</evidence>
<keyword evidence="2" id="KW-1185">Reference proteome</keyword>
<organism evidence="1 2">
    <name type="scientific">Funneliformis caledonium</name>
    <dbReference type="NCBI Taxonomy" id="1117310"/>
    <lineage>
        <taxon>Eukaryota</taxon>
        <taxon>Fungi</taxon>
        <taxon>Fungi incertae sedis</taxon>
        <taxon>Mucoromycota</taxon>
        <taxon>Glomeromycotina</taxon>
        <taxon>Glomeromycetes</taxon>
        <taxon>Glomerales</taxon>
        <taxon>Glomeraceae</taxon>
        <taxon>Funneliformis</taxon>
    </lineage>
</organism>
<dbReference type="EMBL" id="CAJVPQ010006558">
    <property type="protein sequence ID" value="CAG8686094.1"/>
    <property type="molecule type" value="Genomic_DNA"/>
</dbReference>
<gene>
    <name evidence="1" type="ORF">FCALED_LOCUS12757</name>
</gene>
<feature type="non-terminal residue" evidence="1">
    <location>
        <position position="1"/>
    </location>
</feature>